<dbReference type="RefSeq" id="WP_058931426.1">
    <property type="nucleotide sequence ID" value="NZ_CP013747.1"/>
</dbReference>
<reference evidence="2 3" key="1">
    <citation type="submission" date="2015-12" db="EMBL/GenBank/DDBJ databases">
        <authorList>
            <person name="Shamseldin A."/>
            <person name="Moawad H."/>
            <person name="Abd El-Rahim W.M."/>
            <person name="Sadowsky M.J."/>
        </authorList>
    </citation>
    <scope>NUCLEOTIDE SEQUENCE [LARGE SCALE GENOMIC DNA]</scope>
    <source>
        <strain evidence="2 3">Ar51</strain>
    </source>
</reference>
<evidence type="ECO:0000313" key="3">
    <source>
        <dbReference type="Proteomes" id="UP000065151"/>
    </source>
</evidence>
<dbReference type="EMBL" id="CP013747">
    <property type="protein sequence ID" value="ALV42309.1"/>
    <property type="molecule type" value="Genomic_DNA"/>
</dbReference>
<dbReference type="KEGG" id="psul:AU252_15105"/>
<dbReference type="InterPro" id="IPR036390">
    <property type="entry name" value="WH_DNA-bd_sf"/>
</dbReference>
<dbReference type="AlphaFoldDB" id="A0A0U3QRS7"/>
<name>A0A0U3QRS7_9MICC</name>
<dbReference type="InterPro" id="IPR027395">
    <property type="entry name" value="WH_DNA-bd_dom"/>
</dbReference>
<gene>
    <name evidence="2" type="ORF">AU252_15105</name>
</gene>
<evidence type="ECO:0000313" key="2">
    <source>
        <dbReference type="EMBL" id="ALV42309.1"/>
    </source>
</evidence>
<dbReference type="SUPFAM" id="SSF46785">
    <property type="entry name" value="Winged helix' DNA-binding domain"/>
    <property type="match status" value="1"/>
</dbReference>
<dbReference type="Proteomes" id="UP000065151">
    <property type="component" value="Chromosome"/>
</dbReference>
<dbReference type="STRING" id="121292.AU252_15105"/>
<feature type="domain" description="Winged helix DNA-binding" evidence="1">
    <location>
        <begin position="20"/>
        <end position="98"/>
    </location>
</feature>
<accession>A0A0U3QRS7</accession>
<dbReference type="PANTHER" id="PTHR37318">
    <property type="entry name" value="BSL7504 PROTEIN"/>
    <property type="match status" value="1"/>
</dbReference>
<dbReference type="InterPro" id="IPR036388">
    <property type="entry name" value="WH-like_DNA-bd_sf"/>
</dbReference>
<protein>
    <submittedName>
        <fullName evidence="2">ArsR family transcriptional regulator</fullName>
    </submittedName>
</protein>
<organism evidence="2">
    <name type="scientific">Pseudarthrobacter sulfonivorans</name>
    <dbReference type="NCBI Taxonomy" id="121292"/>
    <lineage>
        <taxon>Bacteria</taxon>
        <taxon>Bacillati</taxon>
        <taxon>Actinomycetota</taxon>
        <taxon>Actinomycetes</taxon>
        <taxon>Micrococcales</taxon>
        <taxon>Micrococcaceae</taxon>
        <taxon>Pseudarthrobacter</taxon>
    </lineage>
</organism>
<dbReference type="Pfam" id="PF13601">
    <property type="entry name" value="HTH_34"/>
    <property type="match status" value="1"/>
</dbReference>
<dbReference type="Gene3D" id="1.10.10.10">
    <property type="entry name" value="Winged helix-like DNA-binding domain superfamily/Winged helix DNA-binding domain"/>
    <property type="match status" value="1"/>
</dbReference>
<evidence type="ECO:0000259" key="1">
    <source>
        <dbReference type="Pfam" id="PF13601"/>
    </source>
</evidence>
<dbReference type="PANTHER" id="PTHR37318:SF1">
    <property type="entry name" value="BSL7504 PROTEIN"/>
    <property type="match status" value="1"/>
</dbReference>
<sequence>MSAAAEHPRHRLDDLIHQPVRFSIMAALAGAESMDFKDLRDAIQVSDSVLSKQLTVLEKAGYVKIKKGFAGKMPRTSASVTAEGRKAWDGHLQTLRDIAGG</sequence>
<proteinExistence type="predicted"/>